<keyword evidence="2" id="KW-1185">Reference proteome</keyword>
<dbReference type="OrthoDB" id="1270588at2"/>
<dbReference type="Gene3D" id="6.10.280.50">
    <property type="match status" value="1"/>
</dbReference>
<dbReference type="RefSeq" id="WP_034972864.1">
    <property type="nucleotide sequence ID" value="NZ_FOFI01000002.1"/>
</dbReference>
<proteinExistence type="predicted"/>
<dbReference type="EMBL" id="JPLY01000001">
    <property type="protein sequence ID" value="KFC23169.1"/>
    <property type="molecule type" value="Genomic_DNA"/>
</dbReference>
<gene>
    <name evidence="1" type="ORF">IO89_00785</name>
</gene>
<reference evidence="1 2" key="1">
    <citation type="submission" date="2014-07" db="EMBL/GenBank/DDBJ databases">
        <title>Epilithonimonas lactis LMG 22401 Genome.</title>
        <authorList>
            <person name="Pipes S.E."/>
            <person name="Stropko S.J."/>
        </authorList>
    </citation>
    <scope>NUCLEOTIDE SEQUENCE [LARGE SCALE GENOMIC DNA]</scope>
    <source>
        <strain evidence="1 2">LMG 24401</strain>
    </source>
</reference>
<protein>
    <submittedName>
        <fullName evidence="1">Uncharacterized protein</fullName>
    </submittedName>
</protein>
<comment type="caution">
    <text evidence="1">The sequence shown here is derived from an EMBL/GenBank/DDBJ whole genome shotgun (WGS) entry which is preliminary data.</text>
</comment>
<evidence type="ECO:0000313" key="1">
    <source>
        <dbReference type="EMBL" id="KFC23169.1"/>
    </source>
</evidence>
<dbReference type="STRING" id="421072.SAMN04488097_1107"/>
<dbReference type="AlphaFoldDB" id="A0A085BL24"/>
<organism evidence="1 2">
    <name type="scientific">Epilithonimonas lactis</name>
    <dbReference type="NCBI Taxonomy" id="421072"/>
    <lineage>
        <taxon>Bacteria</taxon>
        <taxon>Pseudomonadati</taxon>
        <taxon>Bacteroidota</taxon>
        <taxon>Flavobacteriia</taxon>
        <taxon>Flavobacteriales</taxon>
        <taxon>Weeksellaceae</taxon>
        <taxon>Chryseobacterium group</taxon>
        <taxon>Epilithonimonas</taxon>
    </lineage>
</organism>
<accession>A0A085BL24</accession>
<dbReference type="InterPro" id="IPR038444">
    <property type="entry name" value="DUF465_sf"/>
</dbReference>
<dbReference type="Proteomes" id="UP000028623">
    <property type="component" value="Unassembled WGS sequence"/>
</dbReference>
<name>A0A085BL24_9FLAO</name>
<dbReference type="eggNOG" id="ENOG503336D">
    <property type="taxonomic scope" value="Bacteria"/>
</dbReference>
<evidence type="ECO:0000313" key="2">
    <source>
        <dbReference type="Proteomes" id="UP000028623"/>
    </source>
</evidence>
<sequence length="84" mass="10160">MKNSNRPYRKFLPQQKKIEELEKSSSRFKRIYSEYEWMSDELWDMESNETAESIPDDFINAIKLQTSYLEDEIEDWLVQDGKST</sequence>